<proteinExistence type="inferred from homology"/>
<dbReference type="InterPro" id="IPR001468">
    <property type="entry name" value="Indole-3-GlycerolPSynthase_CS"/>
</dbReference>
<dbReference type="Gene3D" id="3.20.20.70">
    <property type="entry name" value="Aldolase class I"/>
    <property type="match status" value="3"/>
</dbReference>
<comment type="pathway">
    <text evidence="3 15">Amino-acid biosynthesis; L-tryptophan biosynthesis; L-tryptophan from chorismate: step 3/5.</text>
</comment>
<gene>
    <name evidence="18" type="primary">trpC</name>
    <name evidence="15" type="synonym">trpF</name>
    <name evidence="18" type="ORF">NO1_0306</name>
</gene>
<evidence type="ECO:0000256" key="3">
    <source>
        <dbReference type="ARBA" id="ARBA00004664"/>
    </source>
</evidence>
<comment type="catalytic activity">
    <reaction evidence="2">
        <text>1-(2-carboxyphenylamino)-1-deoxy-D-ribulose 5-phosphate + H(+) = (1S,2R)-1-C-(indol-3-yl)glycerol 3-phosphate + CO2 + H2O</text>
        <dbReference type="Rhea" id="RHEA:23476"/>
        <dbReference type="ChEBI" id="CHEBI:15377"/>
        <dbReference type="ChEBI" id="CHEBI:15378"/>
        <dbReference type="ChEBI" id="CHEBI:16526"/>
        <dbReference type="ChEBI" id="CHEBI:58613"/>
        <dbReference type="ChEBI" id="CHEBI:58866"/>
        <dbReference type="EC" id="4.1.1.48"/>
    </reaction>
</comment>
<dbReference type="GO" id="GO:0004640">
    <property type="term" value="F:phosphoribosylanthranilate isomerase activity"/>
    <property type="evidence" value="ECO:0007669"/>
    <property type="project" value="UniProtKB-UniRule"/>
</dbReference>
<dbReference type="PANTHER" id="PTHR22854">
    <property type="entry name" value="TRYPTOPHAN BIOSYNTHESIS PROTEIN"/>
    <property type="match status" value="1"/>
</dbReference>
<evidence type="ECO:0000256" key="14">
    <source>
        <dbReference type="ARBA" id="ARBA00025592"/>
    </source>
</evidence>
<evidence type="ECO:0000256" key="12">
    <source>
        <dbReference type="ARBA" id="ARBA00023239"/>
    </source>
</evidence>
<dbReference type="InterPro" id="IPR045186">
    <property type="entry name" value="Indole-3-glycerol_P_synth"/>
</dbReference>
<keyword evidence="13" id="KW-0511">Multifunctional enzyme</keyword>
<evidence type="ECO:0000256" key="15">
    <source>
        <dbReference type="HAMAP-Rule" id="MF_00135"/>
    </source>
</evidence>
<comment type="caution">
    <text evidence="18">The sequence shown here is derived from an EMBL/GenBank/DDBJ whole genome shotgun (WGS) entry which is preliminary data.</text>
</comment>
<evidence type="ECO:0000256" key="1">
    <source>
        <dbReference type="ARBA" id="ARBA00001164"/>
    </source>
</evidence>
<comment type="similarity">
    <text evidence="15">Belongs to the TrpF family.</text>
</comment>
<keyword evidence="11 15" id="KW-0413">Isomerase</keyword>
<protein>
    <recommendedName>
        <fullName evidence="15">N-(5'-phosphoribosyl)anthranilate isomerase</fullName>
        <shortName evidence="15">PRAI</shortName>
        <ecNumber evidence="15">5.3.1.24</ecNumber>
    </recommendedName>
</protein>
<feature type="domain" description="N-(5'phosphoribosyl) anthranilate isomerase (PRAI)" evidence="17">
    <location>
        <begin position="400"/>
        <end position="444"/>
    </location>
</feature>
<evidence type="ECO:0000256" key="10">
    <source>
        <dbReference type="ARBA" id="ARBA00023141"/>
    </source>
</evidence>
<dbReference type="PANTHER" id="PTHR22854:SF2">
    <property type="entry name" value="INDOLE-3-GLYCEROL-PHOSPHATE SYNTHASE"/>
    <property type="match status" value="1"/>
</dbReference>
<dbReference type="PROSITE" id="PS00614">
    <property type="entry name" value="IGPS"/>
    <property type="match status" value="1"/>
</dbReference>
<comment type="pathway">
    <text evidence="4">Amino-acid biosynthesis; L-tryptophan biosynthesis; L-tryptophan from chorismate: step 4/5.</text>
</comment>
<organism evidence="18 19">
    <name type="scientific">Termititenax aidoneus</name>
    <dbReference type="NCBI Taxonomy" id="2218524"/>
    <lineage>
        <taxon>Bacteria</taxon>
        <taxon>Bacillati</taxon>
        <taxon>Candidatus Margulisiibacteriota</taxon>
        <taxon>Candidatus Termititenacia</taxon>
        <taxon>Candidatus Termititenacales</taxon>
        <taxon>Candidatus Termititenacaceae</taxon>
        <taxon>Candidatus Termititenax</taxon>
    </lineage>
</organism>
<evidence type="ECO:0000256" key="11">
    <source>
        <dbReference type="ARBA" id="ARBA00023235"/>
    </source>
</evidence>
<evidence type="ECO:0000256" key="5">
    <source>
        <dbReference type="ARBA" id="ARBA00007902"/>
    </source>
</evidence>
<dbReference type="InterPro" id="IPR001240">
    <property type="entry name" value="PRAI_dom"/>
</dbReference>
<comment type="catalytic activity">
    <reaction evidence="1 15">
        <text>N-(5-phospho-beta-D-ribosyl)anthranilate = 1-(2-carboxyphenylamino)-1-deoxy-D-ribulose 5-phosphate</text>
        <dbReference type="Rhea" id="RHEA:21540"/>
        <dbReference type="ChEBI" id="CHEBI:18277"/>
        <dbReference type="ChEBI" id="CHEBI:58613"/>
        <dbReference type="EC" id="5.3.1.24"/>
    </reaction>
</comment>
<sequence>MNILEKIVAARRRAFRLYTFPPRNVPVVPFFGQKPFIITEFKRASPTQKKISVCSHAELARDYYAAGVRNFSVLTEQNYFRGSLQDLYELKQKYPHCAFLRKDFLFCRADIAQAYQAGADAVLLIAEILSDKLLQELIDEAHKYKLQVLGEAYSLRSLQKILRLKNPPDAIGINSRDLKTFRIQPDQPLRLKSYIPKNIPVVYESGVDSDYLLEIIGNAGFRAALIGEAAVKADRRAQTIRNFVSAVRRGARQKPNFFTKLYAIKKNVYVKICGLTNKADVELAARVGADIAGFVFVPESPRRADEKLLRAVKNIKILKVAVVKKITPEIKKLLRAGLLDAAQIYNEADIYDLAGNAYLTTTNLRRRVLPVTLYDAPKTKSMRAGRQIPTQGHKHIYGQWLAGGLTPQNIRGLIRKIRPGLVDASSGLEKSIGQKDARKIKLFLREVARA</sequence>
<accession>A0A388T8Y7</accession>
<evidence type="ECO:0000313" key="18">
    <source>
        <dbReference type="EMBL" id="GBR72849.1"/>
    </source>
</evidence>
<evidence type="ECO:0000259" key="17">
    <source>
        <dbReference type="Pfam" id="PF00697"/>
    </source>
</evidence>
<comment type="function">
    <text evidence="14">Bifunctional enzyme that catalyzes two sequential steps of tryptophan biosynthetic pathway. The first reaction is catalyzed by the isomerase, coded by the TrpF domain; the second reaction is catalyzed by the synthase, coded by the TrpC domain.</text>
</comment>
<dbReference type="Proteomes" id="UP000269352">
    <property type="component" value="Unassembled WGS sequence"/>
</dbReference>
<comment type="similarity">
    <text evidence="5">In the N-terminal section; belongs to the TrpC family.</text>
</comment>
<keyword evidence="9 15" id="KW-0822">Tryptophan biosynthesis</keyword>
<evidence type="ECO:0000256" key="4">
    <source>
        <dbReference type="ARBA" id="ARBA00004696"/>
    </source>
</evidence>
<name>A0A388T8Y7_TERA1</name>
<dbReference type="EMBL" id="BGZN01000003">
    <property type="protein sequence ID" value="GBR72849.1"/>
    <property type="molecule type" value="Genomic_DNA"/>
</dbReference>
<evidence type="ECO:0000313" key="19">
    <source>
        <dbReference type="Proteomes" id="UP000269352"/>
    </source>
</evidence>
<dbReference type="CDD" id="cd00405">
    <property type="entry name" value="PRAI"/>
    <property type="match status" value="1"/>
</dbReference>
<dbReference type="AlphaFoldDB" id="A0A388T8Y7"/>
<keyword evidence="19" id="KW-1185">Reference proteome</keyword>
<keyword evidence="12" id="KW-0456">Lyase</keyword>
<dbReference type="GO" id="GO:0004425">
    <property type="term" value="F:indole-3-glycerol-phosphate synthase activity"/>
    <property type="evidence" value="ECO:0007669"/>
    <property type="project" value="UniProtKB-EC"/>
</dbReference>
<dbReference type="InterPro" id="IPR011060">
    <property type="entry name" value="RibuloseP-bd_barrel"/>
</dbReference>
<dbReference type="InterPro" id="IPR013785">
    <property type="entry name" value="Aldolase_TIM"/>
</dbReference>
<reference evidence="18 19" key="1">
    <citation type="journal article" date="2019" name="ISME J.">
        <title>Genome analyses of uncultured TG2/ZB3 bacteria in 'Margulisbacteria' specifically attached to ectosymbiotic spirochetes of protists in the termite gut.</title>
        <authorList>
            <person name="Utami Y.D."/>
            <person name="Kuwahara H."/>
            <person name="Igai K."/>
            <person name="Murakami T."/>
            <person name="Sugaya K."/>
            <person name="Morikawa T."/>
            <person name="Nagura Y."/>
            <person name="Yuki M."/>
            <person name="Deevong P."/>
            <person name="Inoue T."/>
            <person name="Kihara K."/>
            <person name="Lo N."/>
            <person name="Yamada A."/>
            <person name="Ohkuma M."/>
            <person name="Hongoh Y."/>
        </authorList>
    </citation>
    <scope>NUCLEOTIDE SEQUENCE [LARGE SCALE GENOMIC DNA]</scope>
    <source>
        <strain evidence="18">NkOx7-01</strain>
    </source>
</reference>
<evidence type="ECO:0000256" key="7">
    <source>
        <dbReference type="ARBA" id="ARBA00022605"/>
    </source>
</evidence>
<dbReference type="CDD" id="cd00331">
    <property type="entry name" value="IGPS"/>
    <property type="match status" value="1"/>
</dbReference>
<keyword evidence="8" id="KW-0210">Decarboxylase</keyword>
<keyword evidence="7 15" id="KW-0028">Amino-acid biosynthesis</keyword>
<evidence type="ECO:0000259" key="16">
    <source>
        <dbReference type="Pfam" id="PF00218"/>
    </source>
</evidence>
<dbReference type="UniPathway" id="UPA00035">
    <property type="reaction ID" value="UER00042"/>
</dbReference>
<evidence type="ECO:0000256" key="9">
    <source>
        <dbReference type="ARBA" id="ARBA00022822"/>
    </source>
</evidence>
<dbReference type="Pfam" id="PF00697">
    <property type="entry name" value="PRAI"/>
    <property type="match status" value="1"/>
</dbReference>
<evidence type="ECO:0000256" key="13">
    <source>
        <dbReference type="ARBA" id="ARBA00023268"/>
    </source>
</evidence>
<dbReference type="GO" id="GO:0000162">
    <property type="term" value="P:L-tryptophan biosynthetic process"/>
    <property type="evidence" value="ECO:0007669"/>
    <property type="project" value="UniProtKB-UniRule"/>
</dbReference>
<dbReference type="SUPFAM" id="SSF51366">
    <property type="entry name" value="Ribulose-phoshate binding barrel"/>
    <property type="match status" value="2"/>
</dbReference>
<evidence type="ECO:0000256" key="6">
    <source>
        <dbReference type="ARBA" id="ARBA00009847"/>
    </source>
</evidence>
<dbReference type="HAMAP" id="MF_00135">
    <property type="entry name" value="PRAI"/>
    <property type="match status" value="1"/>
</dbReference>
<evidence type="ECO:0000256" key="2">
    <source>
        <dbReference type="ARBA" id="ARBA00001633"/>
    </source>
</evidence>
<evidence type="ECO:0000256" key="8">
    <source>
        <dbReference type="ARBA" id="ARBA00022793"/>
    </source>
</evidence>
<feature type="domain" description="Indole-3-glycerol phosphate synthase" evidence="16">
    <location>
        <begin position="33"/>
        <end position="242"/>
    </location>
</feature>
<dbReference type="EC" id="5.3.1.24" evidence="15"/>
<keyword evidence="10 15" id="KW-0057">Aromatic amino acid biosynthesis</keyword>
<dbReference type="InterPro" id="IPR013798">
    <property type="entry name" value="Indole-3-glycerol_P_synth_dom"/>
</dbReference>
<comment type="similarity">
    <text evidence="6">In the C-terminal section; belongs to the TrpF family.</text>
</comment>
<dbReference type="Pfam" id="PF00218">
    <property type="entry name" value="IGPS"/>
    <property type="match status" value="1"/>
</dbReference>